<feature type="transmembrane region" description="Helical" evidence="7">
    <location>
        <begin position="399"/>
        <end position="420"/>
    </location>
</feature>
<feature type="transmembrane region" description="Helical" evidence="7">
    <location>
        <begin position="104"/>
        <end position="123"/>
    </location>
</feature>
<dbReference type="GO" id="GO:0008506">
    <property type="term" value="F:sucrose:proton symporter activity"/>
    <property type="evidence" value="ECO:0007669"/>
    <property type="project" value="TreeGrafter"/>
</dbReference>
<dbReference type="Gene3D" id="1.20.1250.20">
    <property type="entry name" value="MFS general substrate transporter like domains"/>
    <property type="match status" value="1"/>
</dbReference>
<feature type="compositionally biased region" description="Low complexity" evidence="6">
    <location>
        <begin position="10"/>
        <end position="23"/>
    </location>
</feature>
<feature type="transmembrane region" description="Helical" evidence="7">
    <location>
        <begin position="300"/>
        <end position="320"/>
    </location>
</feature>
<name>A0A427Y048_9TREE</name>
<feature type="region of interest" description="Disordered" evidence="6">
    <location>
        <begin position="1"/>
        <end position="96"/>
    </location>
</feature>
<keyword evidence="9" id="KW-1185">Reference proteome</keyword>
<evidence type="ECO:0008006" key="10">
    <source>
        <dbReference type="Google" id="ProtNLM"/>
    </source>
</evidence>
<evidence type="ECO:0000256" key="2">
    <source>
        <dbReference type="ARBA" id="ARBA00022448"/>
    </source>
</evidence>
<evidence type="ECO:0000256" key="3">
    <source>
        <dbReference type="ARBA" id="ARBA00022692"/>
    </source>
</evidence>
<feature type="compositionally biased region" description="Polar residues" evidence="6">
    <location>
        <begin position="35"/>
        <end position="46"/>
    </location>
</feature>
<dbReference type="Proteomes" id="UP000279236">
    <property type="component" value="Unassembled WGS sequence"/>
</dbReference>
<dbReference type="EMBL" id="RSCE01000003">
    <property type="protein sequence ID" value="RSH84496.1"/>
    <property type="molecule type" value="Genomic_DNA"/>
</dbReference>
<sequence length="672" mass="72885">MTSSRVASNPRTFTGTPRTPTTPNYGAAAAGPSGTDGSAQGTPTRTGTRDEYTSLSSLMGGPESPKGKARDSTASGWRLPISEGGEAEVPNGTGKKGARPHLSLWNLIALTIAMGGSQIVWAVELGYGNPYLLELGLSEQNTSLVWLAGPISGLVVQPLIGAISDSSTSRYRRRFWVVASTALLVLSLVSLGYTQPVSRAIVDLVGGGQGDWDPKYQAMRTAIIIAVFAFYMLDFALNGLQASLRNLVFDVTPTEQLNTANAWNGRFNHIGNIVGFFMGFANLNGVPIVRWIGGDQFRKLCILSLLILLVTVWITCAMVKEDERPTGFGERRPKLRDMINTIHEAVLNLPKPVRRICMVQIAAFMGWFPFLFYATTYVENVMSHELGREADGNDATRAGSLALLIYSFVAVIAGTVLPYLSERDQRLLPTDVEVEGADHDDIDEHERIRELVNQWKADVHRQGRELKLPRIMISLVGICWAVACWVPFAMIMEFLKELEADSSRPTPPASRTGAPHSNSLGDSWHSQPSSPSRVRDSERGPLMMRSYSTADLEGASVEYIGQGPVAGGTIMGIHNLAIVLPQFIIAIVASIIFKLADGGKDVTDAAGFMGDSDDPGGPGAPHYVDRTGVAWVLRFGGLMALVGAAICRRVPPTKTEKVMRRRLAEMREEAGE</sequence>
<feature type="transmembrane region" description="Helical" evidence="7">
    <location>
        <begin position="471"/>
        <end position="495"/>
    </location>
</feature>
<keyword evidence="2" id="KW-0813">Transport</keyword>
<feature type="transmembrane region" description="Helical" evidence="7">
    <location>
        <begin position="175"/>
        <end position="193"/>
    </location>
</feature>
<organism evidence="8 9">
    <name type="scientific">Apiotrichum porosum</name>
    <dbReference type="NCBI Taxonomy" id="105984"/>
    <lineage>
        <taxon>Eukaryota</taxon>
        <taxon>Fungi</taxon>
        <taxon>Dikarya</taxon>
        <taxon>Basidiomycota</taxon>
        <taxon>Agaricomycotina</taxon>
        <taxon>Tremellomycetes</taxon>
        <taxon>Trichosporonales</taxon>
        <taxon>Trichosporonaceae</taxon>
        <taxon>Apiotrichum</taxon>
    </lineage>
</organism>
<feature type="transmembrane region" description="Helical" evidence="7">
    <location>
        <begin position="576"/>
        <end position="596"/>
    </location>
</feature>
<evidence type="ECO:0000313" key="8">
    <source>
        <dbReference type="EMBL" id="RSH84496.1"/>
    </source>
</evidence>
<feature type="compositionally biased region" description="Polar residues" evidence="6">
    <location>
        <begin position="515"/>
        <end position="532"/>
    </location>
</feature>
<evidence type="ECO:0000256" key="5">
    <source>
        <dbReference type="ARBA" id="ARBA00023136"/>
    </source>
</evidence>
<dbReference type="InterPro" id="IPR036259">
    <property type="entry name" value="MFS_trans_sf"/>
</dbReference>
<dbReference type="RefSeq" id="XP_028477944.1">
    <property type="nucleotide sequence ID" value="XM_028621492.1"/>
</dbReference>
<feature type="transmembrane region" description="Helical" evidence="7">
    <location>
        <begin position="218"/>
        <end position="237"/>
    </location>
</feature>
<dbReference type="PANTHER" id="PTHR19432">
    <property type="entry name" value="SUGAR TRANSPORTER"/>
    <property type="match status" value="1"/>
</dbReference>
<gene>
    <name evidence="8" type="ORF">EHS24_006018</name>
</gene>
<keyword evidence="4 7" id="KW-1133">Transmembrane helix</keyword>
<dbReference type="GeneID" id="39590561"/>
<accession>A0A427Y048</accession>
<dbReference type="PANTHER" id="PTHR19432:SF35">
    <property type="entry name" value="SOLUTE CARRIER FAMILY 45 MEMBER 3 ISOFORM X1"/>
    <property type="match status" value="1"/>
</dbReference>
<dbReference type="AlphaFoldDB" id="A0A427Y048"/>
<dbReference type="OrthoDB" id="28755at2759"/>
<dbReference type="GO" id="GO:0005886">
    <property type="term" value="C:plasma membrane"/>
    <property type="evidence" value="ECO:0007669"/>
    <property type="project" value="TreeGrafter"/>
</dbReference>
<proteinExistence type="predicted"/>
<comment type="subcellular location">
    <subcellularLocation>
        <location evidence="1">Membrane</location>
        <topology evidence="1">Multi-pass membrane protein</topology>
    </subcellularLocation>
</comment>
<comment type="caution">
    <text evidence="8">The sequence shown here is derived from an EMBL/GenBank/DDBJ whole genome shotgun (WGS) entry which is preliminary data.</text>
</comment>
<feature type="region of interest" description="Disordered" evidence="6">
    <location>
        <begin position="502"/>
        <end position="540"/>
    </location>
</feature>
<evidence type="ECO:0000256" key="7">
    <source>
        <dbReference type="SAM" id="Phobius"/>
    </source>
</evidence>
<reference evidence="8 9" key="1">
    <citation type="submission" date="2018-11" db="EMBL/GenBank/DDBJ databases">
        <title>Genome sequence of Apiotrichum porosum DSM 27194.</title>
        <authorList>
            <person name="Aliyu H."/>
            <person name="Gorte O."/>
            <person name="Ochsenreither K."/>
        </authorList>
    </citation>
    <scope>NUCLEOTIDE SEQUENCE [LARGE SCALE GENOMIC DNA]</scope>
    <source>
        <strain evidence="8 9">DSM 27194</strain>
    </source>
</reference>
<keyword evidence="5 7" id="KW-0472">Membrane</keyword>
<evidence type="ECO:0000256" key="1">
    <source>
        <dbReference type="ARBA" id="ARBA00004141"/>
    </source>
</evidence>
<feature type="transmembrane region" description="Helical" evidence="7">
    <location>
        <begin position="143"/>
        <end position="163"/>
    </location>
</feature>
<keyword evidence="3 7" id="KW-0812">Transmembrane</keyword>
<evidence type="ECO:0000313" key="9">
    <source>
        <dbReference type="Proteomes" id="UP000279236"/>
    </source>
</evidence>
<feature type="transmembrane region" description="Helical" evidence="7">
    <location>
        <begin position="358"/>
        <end position="378"/>
    </location>
</feature>
<dbReference type="SUPFAM" id="SSF103473">
    <property type="entry name" value="MFS general substrate transporter"/>
    <property type="match status" value="2"/>
</dbReference>
<protein>
    <recommendedName>
        <fullName evidence="10">Sucrose transporter</fullName>
    </recommendedName>
</protein>
<evidence type="ECO:0000256" key="4">
    <source>
        <dbReference type="ARBA" id="ARBA00022989"/>
    </source>
</evidence>
<evidence type="ECO:0000256" key="6">
    <source>
        <dbReference type="SAM" id="MobiDB-lite"/>
    </source>
</evidence>